<evidence type="ECO:0000259" key="6">
    <source>
        <dbReference type="PROSITE" id="PS50977"/>
    </source>
</evidence>
<dbReference type="Gene3D" id="1.10.357.10">
    <property type="entry name" value="Tetracycline Repressor, domain 2"/>
    <property type="match status" value="1"/>
</dbReference>
<dbReference type="InterPro" id="IPR009057">
    <property type="entry name" value="Homeodomain-like_sf"/>
</dbReference>
<dbReference type="STRING" id="2052828.ATO67_05940"/>
<feature type="domain" description="HTH tetR-type" evidence="6">
    <location>
        <begin position="28"/>
        <end position="88"/>
    </location>
</feature>
<keyword evidence="8" id="KW-1185">Reference proteome</keyword>
<keyword evidence="1" id="KW-0805">Transcription regulation</keyword>
<proteinExistence type="predicted"/>
<evidence type="ECO:0000256" key="3">
    <source>
        <dbReference type="ARBA" id="ARBA00023163"/>
    </source>
</evidence>
<evidence type="ECO:0000313" key="8">
    <source>
        <dbReference type="Proteomes" id="UP000070498"/>
    </source>
</evidence>
<dbReference type="Proteomes" id="UP000070498">
    <property type="component" value="Unassembled WGS sequence"/>
</dbReference>
<dbReference type="InterPro" id="IPR001647">
    <property type="entry name" value="HTH_TetR"/>
</dbReference>
<reference evidence="7 8" key="1">
    <citation type="submission" date="2015-11" db="EMBL/GenBank/DDBJ databases">
        <title>Draft genome sequence of Agrobacterium sp. R89-1.</title>
        <authorList>
            <person name="Zahradnik J."/>
            <person name="Kyslikova E."/>
            <person name="Palyzova A."/>
            <person name="Kyslik P."/>
        </authorList>
    </citation>
    <scope>NUCLEOTIDE SEQUENCE [LARGE SCALE GENOMIC DNA]</scope>
    <source>
        <strain evidence="7 8">R89-1</strain>
    </source>
</reference>
<dbReference type="InterPro" id="IPR041478">
    <property type="entry name" value="TetR_C_27"/>
</dbReference>
<evidence type="ECO:0000256" key="4">
    <source>
        <dbReference type="PROSITE-ProRule" id="PRU00335"/>
    </source>
</evidence>
<evidence type="ECO:0000256" key="5">
    <source>
        <dbReference type="SAM" id="MobiDB-lite"/>
    </source>
</evidence>
<evidence type="ECO:0000313" key="7">
    <source>
        <dbReference type="EMBL" id="KXG85596.1"/>
    </source>
</evidence>
<name>A0A135P2H8_9HYPH</name>
<dbReference type="Pfam" id="PF17935">
    <property type="entry name" value="TetR_C_27"/>
    <property type="match status" value="1"/>
</dbReference>
<feature type="DNA-binding region" description="H-T-H motif" evidence="4">
    <location>
        <begin position="51"/>
        <end position="70"/>
    </location>
</feature>
<dbReference type="EMBL" id="LNUW01000031">
    <property type="protein sequence ID" value="KXG85596.1"/>
    <property type="molecule type" value="Genomic_DNA"/>
</dbReference>
<accession>A0A135P2H8</accession>
<dbReference type="InterPro" id="IPR050109">
    <property type="entry name" value="HTH-type_TetR-like_transc_reg"/>
</dbReference>
<protein>
    <submittedName>
        <fullName evidence="7">TetR family transcriptional regulator</fullName>
    </submittedName>
</protein>
<evidence type="ECO:0000256" key="2">
    <source>
        <dbReference type="ARBA" id="ARBA00023125"/>
    </source>
</evidence>
<gene>
    <name evidence="7" type="ORF">ATO67_05940</name>
</gene>
<dbReference type="PROSITE" id="PS50977">
    <property type="entry name" value="HTH_TETR_2"/>
    <property type="match status" value="1"/>
</dbReference>
<sequence>MAKASVQTSALSKAETSGRQVRPRRSGEETRRDILVMTERLFRERGFGAVSIADIAAALTMSPANVFKHFSSKNALVDAIFLQQIRLLENKLDPLDATHSPFERLRHLAHSLMENHRRDLNDNPYIFEMILMTAKRELACGRHYENVITELLAKIISDGIEDGTYSATDIDRSSRTALFALTSVLHPALIAHENVDILATRCDELVRLLDAALRYGIDK</sequence>
<dbReference type="GO" id="GO:0000976">
    <property type="term" value="F:transcription cis-regulatory region binding"/>
    <property type="evidence" value="ECO:0007669"/>
    <property type="project" value="TreeGrafter"/>
</dbReference>
<comment type="caution">
    <text evidence="7">The sequence shown here is derived from an EMBL/GenBank/DDBJ whole genome shotgun (WGS) entry which is preliminary data.</text>
</comment>
<dbReference type="SUPFAM" id="SSF46689">
    <property type="entry name" value="Homeodomain-like"/>
    <property type="match status" value="1"/>
</dbReference>
<feature type="compositionally biased region" description="Polar residues" evidence="5">
    <location>
        <begin position="1"/>
        <end position="19"/>
    </location>
</feature>
<feature type="region of interest" description="Disordered" evidence="5">
    <location>
        <begin position="1"/>
        <end position="30"/>
    </location>
</feature>
<dbReference type="GO" id="GO:0003700">
    <property type="term" value="F:DNA-binding transcription factor activity"/>
    <property type="evidence" value="ECO:0007669"/>
    <property type="project" value="TreeGrafter"/>
</dbReference>
<dbReference type="PANTHER" id="PTHR30055:SF151">
    <property type="entry name" value="TRANSCRIPTIONAL REGULATORY PROTEIN"/>
    <property type="match status" value="1"/>
</dbReference>
<evidence type="ECO:0000256" key="1">
    <source>
        <dbReference type="ARBA" id="ARBA00023015"/>
    </source>
</evidence>
<organism evidence="7 8">
    <name type="scientific">Agrobacterium bohemicum</name>
    <dbReference type="NCBI Taxonomy" id="2052828"/>
    <lineage>
        <taxon>Bacteria</taxon>
        <taxon>Pseudomonadati</taxon>
        <taxon>Pseudomonadota</taxon>
        <taxon>Alphaproteobacteria</taxon>
        <taxon>Hyphomicrobiales</taxon>
        <taxon>Rhizobiaceae</taxon>
        <taxon>Rhizobium/Agrobacterium group</taxon>
        <taxon>Agrobacterium</taxon>
    </lineage>
</organism>
<dbReference type="AlphaFoldDB" id="A0A135P2H8"/>
<dbReference type="PRINTS" id="PR00455">
    <property type="entry name" value="HTHTETR"/>
</dbReference>
<keyword evidence="2 4" id="KW-0238">DNA-binding</keyword>
<dbReference type="PANTHER" id="PTHR30055">
    <property type="entry name" value="HTH-TYPE TRANSCRIPTIONAL REGULATOR RUTR"/>
    <property type="match status" value="1"/>
</dbReference>
<dbReference type="Pfam" id="PF00440">
    <property type="entry name" value="TetR_N"/>
    <property type="match status" value="1"/>
</dbReference>
<keyword evidence="3" id="KW-0804">Transcription</keyword>